<evidence type="ECO:0000256" key="1">
    <source>
        <dbReference type="ARBA" id="ARBA00022500"/>
    </source>
</evidence>
<dbReference type="GO" id="GO:0006935">
    <property type="term" value="P:chemotaxis"/>
    <property type="evidence" value="ECO:0007669"/>
    <property type="project" value="UniProtKB-KW"/>
</dbReference>
<evidence type="ECO:0000313" key="4">
    <source>
        <dbReference type="EMBL" id="RUL83391.1"/>
    </source>
</evidence>
<sequence>MSGLGGQSSGAAPVAVCWLPARAVVKGVEEATGRISKIAQTTYEQSESAAEVTKAIQDVFGITETYASSAEELSASAEQLGAQAESLRQAASGFKVSLRLGRQEAAELGPGADPRPTLPWSPPPPVGLPAMNQDLLPDNLFAKCRVLNYPDTVIRTPETGRVMRSHRIRRRVQATGASGFADYFTRLSAGGDRDEFSAYIDAVTTRESYFFRNAQHFQWLAEGLAPALVKQARAG</sequence>
<dbReference type="Gene3D" id="1.10.155.10">
    <property type="entry name" value="Chemotaxis receptor methyltransferase CheR, N-terminal domain"/>
    <property type="match status" value="1"/>
</dbReference>
<organism evidence="4 5">
    <name type="scientific">Tautonia sociabilis</name>
    <dbReference type="NCBI Taxonomy" id="2080755"/>
    <lineage>
        <taxon>Bacteria</taxon>
        <taxon>Pseudomonadati</taxon>
        <taxon>Planctomycetota</taxon>
        <taxon>Planctomycetia</taxon>
        <taxon>Isosphaerales</taxon>
        <taxon>Isosphaeraceae</taxon>
        <taxon>Tautonia</taxon>
    </lineage>
</organism>
<keyword evidence="1" id="KW-0145">Chemotaxis</keyword>
<dbReference type="GO" id="GO:0008757">
    <property type="term" value="F:S-adenosylmethionine-dependent methyltransferase activity"/>
    <property type="evidence" value="ECO:0007669"/>
    <property type="project" value="InterPro"/>
</dbReference>
<protein>
    <recommendedName>
        <fullName evidence="3">CheR-type methyltransferase domain-containing protein</fullName>
    </recommendedName>
</protein>
<evidence type="ECO:0000259" key="3">
    <source>
        <dbReference type="PROSITE" id="PS50123"/>
    </source>
</evidence>
<evidence type="ECO:0000256" key="2">
    <source>
        <dbReference type="ARBA" id="ARBA00029447"/>
    </source>
</evidence>
<dbReference type="GO" id="GO:0004888">
    <property type="term" value="F:transmembrane signaling receptor activity"/>
    <property type="evidence" value="ECO:0007669"/>
    <property type="project" value="TreeGrafter"/>
</dbReference>
<reference evidence="4 5" key="1">
    <citation type="submission" date="2018-12" db="EMBL/GenBank/DDBJ databases">
        <authorList>
            <person name="Toschakov S.V."/>
        </authorList>
    </citation>
    <scope>NUCLEOTIDE SEQUENCE [LARGE SCALE GENOMIC DNA]</scope>
    <source>
        <strain evidence="4 5">GM2012</strain>
    </source>
</reference>
<feature type="domain" description="CheR-type methyltransferase" evidence="3">
    <location>
        <begin position="129"/>
        <end position="235"/>
    </location>
</feature>
<comment type="caution">
    <text evidence="4">The sequence shown here is derived from an EMBL/GenBank/DDBJ whole genome shotgun (WGS) entry which is preliminary data.</text>
</comment>
<reference evidence="4 5" key="2">
    <citation type="submission" date="2019-01" db="EMBL/GenBank/DDBJ databases">
        <title>Tautonia sociabilis, a novel thermotolerant planctomycete of Isosphaeraceae family, isolated from a 4000 m deep subterranean habitat.</title>
        <authorList>
            <person name="Kovaleva O.L."/>
            <person name="Elcheninov A.G."/>
            <person name="Van Heerden E."/>
            <person name="Toshchakov S.V."/>
            <person name="Novikov A."/>
            <person name="Bonch-Osmolovskaya E.A."/>
            <person name="Kublanov I.V."/>
        </authorList>
    </citation>
    <scope>NUCLEOTIDE SEQUENCE [LARGE SCALE GENOMIC DNA]</scope>
    <source>
        <strain evidence="4 5">GM2012</strain>
    </source>
</reference>
<keyword evidence="5" id="KW-1185">Reference proteome</keyword>
<evidence type="ECO:0000313" key="5">
    <source>
        <dbReference type="Proteomes" id="UP000280296"/>
    </source>
</evidence>
<dbReference type="GO" id="GO:0005886">
    <property type="term" value="C:plasma membrane"/>
    <property type="evidence" value="ECO:0007669"/>
    <property type="project" value="TreeGrafter"/>
</dbReference>
<dbReference type="PROSITE" id="PS50123">
    <property type="entry name" value="CHER"/>
    <property type="match status" value="1"/>
</dbReference>
<dbReference type="EMBL" id="RYZH01000061">
    <property type="protein sequence ID" value="RUL83391.1"/>
    <property type="molecule type" value="Genomic_DNA"/>
</dbReference>
<accession>A0A432ME14</accession>
<dbReference type="SUPFAM" id="SSF58104">
    <property type="entry name" value="Methyl-accepting chemotaxis protein (MCP) signaling domain"/>
    <property type="match status" value="1"/>
</dbReference>
<dbReference type="InterPro" id="IPR036804">
    <property type="entry name" value="CheR_N_sf"/>
</dbReference>
<dbReference type="SUPFAM" id="SSF47757">
    <property type="entry name" value="Chemotaxis receptor methyltransferase CheR, N-terminal domain"/>
    <property type="match status" value="1"/>
</dbReference>
<dbReference type="AlphaFoldDB" id="A0A432ME14"/>
<dbReference type="PANTHER" id="PTHR43531">
    <property type="entry name" value="PROTEIN ICFG"/>
    <property type="match status" value="1"/>
</dbReference>
<gene>
    <name evidence="4" type="ORF">TsocGM_22320</name>
</gene>
<proteinExistence type="inferred from homology"/>
<name>A0A432ME14_9BACT</name>
<dbReference type="Gene3D" id="1.10.287.950">
    <property type="entry name" value="Methyl-accepting chemotaxis protein"/>
    <property type="match status" value="1"/>
</dbReference>
<dbReference type="InterPro" id="IPR000780">
    <property type="entry name" value="CheR_MeTrfase"/>
</dbReference>
<dbReference type="Proteomes" id="UP000280296">
    <property type="component" value="Unassembled WGS sequence"/>
</dbReference>
<dbReference type="PANTHER" id="PTHR43531:SF11">
    <property type="entry name" value="METHYL-ACCEPTING CHEMOTAXIS PROTEIN 3"/>
    <property type="match status" value="1"/>
</dbReference>
<comment type="similarity">
    <text evidence="2">Belongs to the methyl-accepting chemotaxis (MCP) protein family.</text>
</comment>
<dbReference type="InterPro" id="IPR051310">
    <property type="entry name" value="MCP_chemotaxis"/>
</dbReference>